<protein>
    <submittedName>
        <fullName evidence="2">Uncharacterized protein</fullName>
    </submittedName>
</protein>
<organism evidence="2 3">
    <name type="scientific">Sphingobium fuliginis (strain ATCC 27551)</name>
    <dbReference type="NCBI Taxonomy" id="336203"/>
    <lineage>
        <taxon>Bacteria</taxon>
        <taxon>Pseudomonadati</taxon>
        <taxon>Pseudomonadota</taxon>
        <taxon>Alphaproteobacteria</taxon>
        <taxon>Sphingomonadales</taxon>
        <taxon>Sphingomonadaceae</taxon>
        <taxon>Sphingobium</taxon>
    </lineage>
</organism>
<sequence>MSAQRQRADGRRAAGDQEAGRAALPAARKERRSAPAFAAKAVLARRAAEAARLRIQEIGGQAAARYVDVDRSARAGAGIAAIEGHAVAGGRRGTLRRQEQTAEAEVAGAGKTEAAFHEDAAAQPIAPATGNAVGRRAAAHALGLQRQFARHREIGIAGMEQDGTARSVRSVGARRAPAIGRDAAKIAGAVAERKTAALPAGSTGEQGHAAAGAAPRHARRIACKASGAGIKPRRTEAAARRADADGPAKGVGRSGRQEGRSRKSGEAGRIGGGEQILRNREAAPVMRGDVDPPGPQRAARRTPAKGPRIRIERNGCQDIEVARAADVDVDPCGARDGRAIAAALRRIARRGAGVGVQAGPFMRAAGNGDTDVAAGRVARRARAGDAAGRLRLGADGPEIEAACYEAAGRAVERNAAANGAAAIDRRHRNLESRARRGVKRRAAEAQAPSLGAEGTGGGQRGEGDRPTRGIAGPVAAIARIAHGIGDQAGRRDRSARGDQVDRPANRVAADQGRRADARLAIAAGVQRQAAGDVDLSVGQGRAAAAEGEQVDATARGAASGGEDHVPVDGNRA</sequence>
<accession>A0A292ZMZ2</accession>
<feature type="region of interest" description="Disordered" evidence="1">
    <location>
        <begin position="482"/>
        <end position="514"/>
    </location>
</feature>
<feature type="region of interest" description="Disordered" evidence="1">
    <location>
        <begin position="542"/>
        <end position="572"/>
    </location>
</feature>
<feature type="region of interest" description="Disordered" evidence="1">
    <location>
        <begin position="427"/>
        <end position="469"/>
    </location>
</feature>
<feature type="region of interest" description="Disordered" evidence="1">
    <location>
        <begin position="224"/>
        <end position="306"/>
    </location>
</feature>
<name>A0A292ZMZ2_SPHSA</name>
<evidence type="ECO:0000313" key="2">
    <source>
        <dbReference type="EMBL" id="GAY24286.1"/>
    </source>
</evidence>
<dbReference type="EMBL" id="BEWI01000032">
    <property type="protein sequence ID" value="GAY24286.1"/>
    <property type="molecule type" value="Genomic_DNA"/>
</dbReference>
<reference evidence="2 3" key="1">
    <citation type="journal article" date="2013" name="Biodegradation">
        <title>Occurrence of 4-tert-butylphenol (4-t-BP) biodegradation in an aquatic sample caused by the presence of Spirodela polyrrhiza and isolation of a 4-t-BP-utilizing bacterium.</title>
        <authorList>
            <person name="Ogata Y."/>
            <person name="Toyama T."/>
            <person name="Yu N."/>
            <person name="Wang X."/>
            <person name="Sei K."/>
            <person name="Ike M."/>
        </authorList>
    </citation>
    <scope>NUCLEOTIDE SEQUENCE [LARGE SCALE GENOMIC DNA]</scope>
    <source>
        <strain evidence="2 3">OMI</strain>
    </source>
</reference>
<reference evidence="2 3" key="2">
    <citation type="journal article" date="2013" name="Environ. Sci. Technol.">
        <title>The 4-tert-butylphenol-utilizing bacterium Sphingobium fuliginis OMI can degrade bisphenols via phenolic ring hydroxylation and meta-cleavage pathway.</title>
        <authorList>
            <person name="Ogata Y."/>
            <person name="Goda S."/>
            <person name="Toyama T."/>
            <person name="Sei K."/>
            <person name="Ike M."/>
        </authorList>
    </citation>
    <scope>NUCLEOTIDE SEQUENCE [LARGE SCALE GENOMIC DNA]</scope>
    <source>
        <strain evidence="2 3">OMI</strain>
    </source>
</reference>
<feature type="compositionally biased region" description="Basic and acidic residues" evidence="1">
    <location>
        <begin position="561"/>
        <end position="572"/>
    </location>
</feature>
<gene>
    <name evidence="2" type="ORF">SFOMI_4866</name>
</gene>
<dbReference type="Proteomes" id="UP000221538">
    <property type="component" value="Unassembled WGS sequence"/>
</dbReference>
<evidence type="ECO:0000313" key="3">
    <source>
        <dbReference type="Proteomes" id="UP000221538"/>
    </source>
</evidence>
<feature type="compositionally biased region" description="Basic and acidic residues" evidence="1">
    <location>
        <begin position="1"/>
        <end position="19"/>
    </location>
</feature>
<feature type="compositionally biased region" description="Basic and acidic residues" evidence="1">
    <location>
        <begin position="255"/>
        <end position="266"/>
    </location>
</feature>
<feature type="region of interest" description="Disordered" evidence="1">
    <location>
        <begin position="1"/>
        <end position="31"/>
    </location>
</feature>
<feature type="compositionally biased region" description="Basic and acidic residues" evidence="1">
    <location>
        <begin position="233"/>
        <end position="246"/>
    </location>
</feature>
<dbReference type="AlphaFoldDB" id="A0A292ZMZ2"/>
<evidence type="ECO:0000256" key="1">
    <source>
        <dbReference type="SAM" id="MobiDB-lite"/>
    </source>
</evidence>
<feature type="compositionally biased region" description="Basic and acidic residues" evidence="1">
    <location>
        <begin position="488"/>
        <end position="504"/>
    </location>
</feature>
<proteinExistence type="predicted"/>
<comment type="caution">
    <text evidence="2">The sequence shown here is derived from an EMBL/GenBank/DDBJ whole genome shotgun (WGS) entry which is preliminary data.</text>
</comment>